<sequence>MMKNSGLAAVLSFLVPGLGQVYNGHIGKGIAFFIGAGIAGLTAIILIGFILAPIVWIWGIVDAYKCAERINLAQANGTM</sequence>
<evidence type="ECO:0000313" key="2">
    <source>
        <dbReference type="EMBL" id="OZM56126.1"/>
    </source>
</evidence>
<keyword evidence="1" id="KW-0472">Membrane</keyword>
<evidence type="ECO:0000256" key="1">
    <source>
        <dbReference type="SAM" id="Phobius"/>
    </source>
</evidence>
<proteinExistence type="predicted"/>
<keyword evidence="1" id="KW-1133">Transmembrane helix</keyword>
<dbReference type="RefSeq" id="WP_094926032.1">
    <property type="nucleotide sequence ID" value="NZ_NPIA01000008.1"/>
</dbReference>
<dbReference type="AlphaFoldDB" id="A0A263BSG4"/>
<evidence type="ECO:0000313" key="3">
    <source>
        <dbReference type="Proteomes" id="UP000217083"/>
    </source>
</evidence>
<reference evidence="3" key="1">
    <citation type="submission" date="2017-08" db="EMBL/GenBank/DDBJ databases">
        <authorList>
            <person name="Huang Z."/>
        </authorList>
    </citation>
    <scope>NUCLEOTIDE SEQUENCE [LARGE SCALE GENOMIC DNA]</scope>
    <source>
        <strain evidence="3">SA5d-4</strain>
    </source>
</reference>
<organism evidence="2 3">
    <name type="scientific">Lottiidibacillus patelloidae</name>
    <dbReference type="NCBI Taxonomy" id="2670334"/>
    <lineage>
        <taxon>Bacteria</taxon>
        <taxon>Bacillati</taxon>
        <taxon>Bacillota</taxon>
        <taxon>Bacilli</taxon>
        <taxon>Bacillales</taxon>
        <taxon>Bacillaceae</taxon>
        <taxon>Lottiidibacillus</taxon>
    </lineage>
</organism>
<keyword evidence="1" id="KW-0812">Transmembrane</keyword>
<protein>
    <recommendedName>
        <fullName evidence="4">TM2 domain-containing protein</fullName>
    </recommendedName>
</protein>
<name>A0A263BSG4_9BACI</name>
<reference evidence="2 3" key="2">
    <citation type="submission" date="2017-09" db="EMBL/GenBank/DDBJ databases">
        <title>Bacillus patelloidae sp. nov., isolated from the intestinal tract of a marine limpet.</title>
        <authorList>
            <person name="Liu R."/>
            <person name="Dong C."/>
            <person name="Shao Z."/>
        </authorList>
    </citation>
    <scope>NUCLEOTIDE SEQUENCE [LARGE SCALE GENOMIC DNA]</scope>
    <source>
        <strain evidence="2 3">SA5d-4</strain>
    </source>
</reference>
<dbReference type="Proteomes" id="UP000217083">
    <property type="component" value="Unassembled WGS sequence"/>
</dbReference>
<gene>
    <name evidence="2" type="ORF">CIB95_13535</name>
</gene>
<comment type="caution">
    <text evidence="2">The sequence shown here is derived from an EMBL/GenBank/DDBJ whole genome shotgun (WGS) entry which is preliminary data.</text>
</comment>
<feature type="transmembrane region" description="Helical" evidence="1">
    <location>
        <begin position="29"/>
        <end position="61"/>
    </location>
</feature>
<accession>A0A263BSG4</accession>
<evidence type="ECO:0008006" key="4">
    <source>
        <dbReference type="Google" id="ProtNLM"/>
    </source>
</evidence>
<dbReference type="EMBL" id="NPIA01000008">
    <property type="protein sequence ID" value="OZM56126.1"/>
    <property type="molecule type" value="Genomic_DNA"/>
</dbReference>
<keyword evidence="3" id="KW-1185">Reference proteome</keyword>